<dbReference type="Proteomes" id="UP000274850">
    <property type="component" value="Segment"/>
</dbReference>
<evidence type="ECO:0000313" key="3">
    <source>
        <dbReference type="Proteomes" id="UP000274850"/>
    </source>
</evidence>
<evidence type="ECO:0000256" key="1">
    <source>
        <dbReference type="SAM" id="Phobius"/>
    </source>
</evidence>
<keyword evidence="1" id="KW-0812">Transmembrane</keyword>
<evidence type="ECO:0000313" key="2">
    <source>
        <dbReference type="EMBL" id="SOB74496.1"/>
    </source>
</evidence>
<dbReference type="EMBL" id="LT907979">
    <property type="protein sequence ID" value="SOB74496.1"/>
    <property type="molecule type" value="Genomic_DNA"/>
</dbReference>
<organism evidence="2">
    <name type="scientific">Cedratvirus lausannensis</name>
    <dbReference type="NCBI Taxonomy" id="2023205"/>
    <lineage>
        <taxon>Viruses</taxon>
        <taxon>Pithoviruses</taxon>
        <taxon>Orthocedratvirinae</taxon>
        <taxon>Alphacedratvirus</taxon>
        <taxon>Alphacedratvirus francolausannense</taxon>
    </lineage>
</organism>
<name>A0A285PZ76_9VIRU</name>
<proteinExistence type="predicted"/>
<keyword evidence="3" id="KW-1185">Reference proteome</keyword>
<keyword evidence="1" id="KW-0472">Membrane</keyword>
<reference evidence="2" key="1">
    <citation type="submission" date="2017-08" db="EMBL/GenBank/DDBJ databases">
        <authorList>
            <person name="de Groot N.N."/>
        </authorList>
    </citation>
    <scope>NUCLEOTIDE SEQUENCE</scope>
</reference>
<feature type="transmembrane region" description="Helical" evidence="1">
    <location>
        <begin position="29"/>
        <end position="52"/>
    </location>
</feature>
<feature type="transmembrane region" description="Helical" evidence="1">
    <location>
        <begin position="64"/>
        <end position="90"/>
    </location>
</feature>
<protein>
    <submittedName>
        <fullName evidence="2">Uncharacterized protein</fullName>
    </submittedName>
</protein>
<sequence>MDWILRRLKERRLINNMYSQVCAGIRFKLAWTLFSIAFVTYFLSWLFLFLIYKFALDVHSVADQMLYSFISAFPLSGGLIIILVIFYNIYTVCKPEPYGIENDSLLTEIFV</sequence>
<keyword evidence="1" id="KW-1133">Transmembrane helix</keyword>
<gene>
    <name evidence="2" type="ORF">BQ9231_00613</name>
</gene>
<accession>A0A285PZ76</accession>